<dbReference type="PANTHER" id="PTHR15706">
    <property type="entry name" value="SH3 MULTIPLE DOMAIN"/>
    <property type="match status" value="1"/>
</dbReference>
<evidence type="ECO:0000313" key="7">
    <source>
        <dbReference type="EMBL" id="ODQ81735.1"/>
    </source>
</evidence>
<accession>A0A1E3QVP7</accession>
<keyword evidence="8" id="KW-1185">Reference proteome</keyword>
<dbReference type="EMBL" id="KV454427">
    <property type="protein sequence ID" value="ODQ81735.1"/>
    <property type="molecule type" value="Genomic_DNA"/>
</dbReference>
<evidence type="ECO:0000256" key="3">
    <source>
        <dbReference type="PROSITE-ProRule" id="PRU00192"/>
    </source>
</evidence>
<dbReference type="Gene3D" id="3.30.1520.10">
    <property type="entry name" value="Phox-like domain"/>
    <property type="match status" value="1"/>
</dbReference>
<feature type="region of interest" description="Disordered" evidence="4">
    <location>
        <begin position="477"/>
        <end position="518"/>
    </location>
</feature>
<dbReference type="STRING" id="984486.A0A1E3QVP7"/>
<dbReference type="GO" id="GO:0043332">
    <property type="term" value="C:mating projection tip"/>
    <property type="evidence" value="ECO:0007669"/>
    <property type="project" value="TreeGrafter"/>
</dbReference>
<feature type="region of interest" description="Disordered" evidence="4">
    <location>
        <begin position="403"/>
        <end position="462"/>
    </location>
</feature>
<feature type="compositionally biased region" description="Polar residues" evidence="4">
    <location>
        <begin position="151"/>
        <end position="174"/>
    </location>
</feature>
<feature type="domain" description="SH3" evidence="5">
    <location>
        <begin position="46"/>
        <end position="108"/>
    </location>
</feature>
<dbReference type="GeneID" id="30145846"/>
<dbReference type="GO" id="GO:0000747">
    <property type="term" value="P:conjugation with cellular fusion"/>
    <property type="evidence" value="ECO:0007669"/>
    <property type="project" value="TreeGrafter"/>
</dbReference>
<dbReference type="SUPFAM" id="SSF50044">
    <property type="entry name" value="SH3-domain"/>
    <property type="match status" value="1"/>
</dbReference>
<dbReference type="CDD" id="cd00174">
    <property type="entry name" value="SH3"/>
    <property type="match status" value="1"/>
</dbReference>
<keyword evidence="1 3" id="KW-0728">SH3 domain</keyword>
<dbReference type="GO" id="GO:0030674">
    <property type="term" value="F:protein-macromolecule adaptor activity"/>
    <property type="evidence" value="ECO:0007669"/>
    <property type="project" value="TreeGrafter"/>
</dbReference>
<feature type="compositionally biased region" description="Polar residues" evidence="4">
    <location>
        <begin position="500"/>
        <end position="511"/>
    </location>
</feature>
<dbReference type="PROSITE" id="PS50002">
    <property type="entry name" value="SH3"/>
    <property type="match status" value="1"/>
</dbReference>
<dbReference type="InterPro" id="IPR035550">
    <property type="entry name" value="Bem1/Scd2_PX"/>
</dbReference>
<dbReference type="Pfam" id="PF00018">
    <property type="entry name" value="SH3_1"/>
    <property type="match status" value="1"/>
</dbReference>
<feature type="region of interest" description="Disordered" evidence="4">
    <location>
        <begin position="128"/>
        <end position="236"/>
    </location>
</feature>
<organism evidence="7 8">
    <name type="scientific">Babjeviella inositovora NRRL Y-12698</name>
    <dbReference type="NCBI Taxonomy" id="984486"/>
    <lineage>
        <taxon>Eukaryota</taxon>
        <taxon>Fungi</taxon>
        <taxon>Dikarya</taxon>
        <taxon>Ascomycota</taxon>
        <taxon>Saccharomycotina</taxon>
        <taxon>Pichiomycetes</taxon>
        <taxon>Serinales incertae sedis</taxon>
        <taxon>Babjeviella</taxon>
    </lineage>
</organism>
<dbReference type="InterPro" id="IPR051228">
    <property type="entry name" value="NADPH_Oxidase/PX-Domain"/>
</dbReference>
<dbReference type="InterPro" id="IPR036028">
    <property type="entry name" value="SH3-like_dom_sf"/>
</dbReference>
<dbReference type="RefSeq" id="XP_018987063.1">
    <property type="nucleotide sequence ID" value="XM_019127993.1"/>
</dbReference>
<dbReference type="SUPFAM" id="SSF64268">
    <property type="entry name" value="PX domain"/>
    <property type="match status" value="1"/>
</dbReference>
<dbReference type="Gene3D" id="2.30.30.40">
    <property type="entry name" value="SH3 Domains"/>
    <property type="match status" value="1"/>
</dbReference>
<evidence type="ECO:0000259" key="5">
    <source>
        <dbReference type="PROSITE" id="PS50002"/>
    </source>
</evidence>
<dbReference type="Pfam" id="PF00787">
    <property type="entry name" value="PX"/>
    <property type="match status" value="1"/>
</dbReference>
<dbReference type="PROSITE" id="PS50195">
    <property type="entry name" value="PX"/>
    <property type="match status" value="1"/>
</dbReference>
<protein>
    <recommendedName>
        <fullName evidence="9">SH3 domain-containing protein</fullName>
    </recommendedName>
</protein>
<feature type="region of interest" description="Disordered" evidence="4">
    <location>
        <begin position="538"/>
        <end position="576"/>
    </location>
</feature>
<evidence type="ECO:0000256" key="2">
    <source>
        <dbReference type="ARBA" id="ARBA00022737"/>
    </source>
</evidence>
<feature type="domain" description="PX" evidence="6">
    <location>
        <begin position="235"/>
        <end position="348"/>
    </location>
</feature>
<dbReference type="Proteomes" id="UP000094336">
    <property type="component" value="Unassembled WGS sequence"/>
</dbReference>
<dbReference type="SMART" id="SM00326">
    <property type="entry name" value="SH3"/>
    <property type="match status" value="1"/>
</dbReference>
<feature type="compositionally biased region" description="Polar residues" evidence="4">
    <location>
        <begin position="445"/>
        <end position="457"/>
    </location>
</feature>
<dbReference type="SMART" id="SM00312">
    <property type="entry name" value="PX"/>
    <property type="match status" value="1"/>
</dbReference>
<name>A0A1E3QVP7_9ASCO</name>
<evidence type="ECO:0008006" key="9">
    <source>
        <dbReference type="Google" id="ProtNLM"/>
    </source>
</evidence>
<proteinExistence type="predicted"/>
<dbReference type="InterPro" id="IPR036871">
    <property type="entry name" value="PX_dom_sf"/>
</dbReference>
<dbReference type="CDD" id="cd06890">
    <property type="entry name" value="PX_Bem1p"/>
    <property type="match status" value="1"/>
</dbReference>
<dbReference type="AlphaFoldDB" id="A0A1E3QVP7"/>
<sequence>MSTAKKTLPRLKSVKNLKISTPILNDAAAYSTYTPLDPSGSSAPFQSPTILLARYDFAGENDKELSVLKGDVLQLLSDTQDGWYLVRPVDRVHRPGLVPLSYTSVLSQGARLFPELSSETDILTETEELATNRSSGNSTSGTSTYSSLYSQQHKSATPDTMSQVSVNSPTTLTASLPGGNESVPSLPRIPGPASRSASTLSPASLQNPASIRSQGPPLNLQTNTHRPASHASPVSGPSITAVSISNALTTSNGRNWYRVDVTLSNSNRRYLCRYYQDFYNLHIRLLDISEALPILPEPISKAEISANWEAGLKRCQDLHFYLNKLRLLHNISTSSVLADFLSTGFQPLAPVSPTSVEPGIELRSDRYTCLDNDTINHMLKDHIATPCASPALSAAGSPRIHSAPGFARPRLSAPASPLLSPHSSPHLPFTSTFMSRDASVDTPPSVASYQSQQNSAPSHIHHNVAPTLTSSYSNYTHRTAASRSSASRNSGTRVLHSRSAHTSTDQHNPQQLPGDSHLSLGLLSGSAFNLSDEEISTPPLAFRKKPSADGRSSPSTSIAPPALGFHHSHNRTPSTSPVVENIPQFPSFTAHSSAQSRSTLGLGFQSGLVKVKIYFNKDNALQLSDLESANHTVLRIAKSSSIKVLRNYLKLKLLSNQKYSLYFLDDPPRAEMRALVSDRDFAQALSDRESLNVVVTF</sequence>
<feature type="compositionally biased region" description="Polar residues" evidence="4">
    <location>
        <begin position="195"/>
        <end position="213"/>
    </location>
</feature>
<reference evidence="8" key="1">
    <citation type="submission" date="2016-05" db="EMBL/GenBank/DDBJ databases">
        <title>Comparative genomics of biotechnologically important yeasts.</title>
        <authorList>
            <consortium name="DOE Joint Genome Institute"/>
            <person name="Riley R."/>
            <person name="Haridas S."/>
            <person name="Wolfe K.H."/>
            <person name="Lopes M.R."/>
            <person name="Hittinger C.T."/>
            <person name="Goker M."/>
            <person name="Salamov A."/>
            <person name="Wisecaver J."/>
            <person name="Long T.M."/>
            <person name="Aerts A.L."/>
            <person name="Barry K."/>
            <person name="Choi C."/>
            <person name="Clum A."/>
            <person name="Coughlan A.Y."/>
            <person name="Deshpande S."/>
            <person name="Douglass A.P."/>
            <person name="Hanson S.J."/>
            <person name="Klenk H.-P."/>
            <person name="Labutti K."/>
            <person name="Lapidus A."/>
            <person name="Lindquist E."/>
            <person name="Lipzen A."/>
            <person name="Meier-Kolthoff J.P."/>
            <person name="Ohm R.A."/>
            <person name="Otillar R.P."/>
            <person name="Pangilinan J."/>
            <person name="Peng Y."/>
            <person name="Rokas A."/>
            <person name="Rosa C.A."/>
            <person name="Scheuner C."/>
            <person name="Sibirny A.A."/>
            <person name="Slot J.C."/>
            <person name="Stielow J.B."/>
            <person name="Sun H."/>
            <person name="Kurtzman C.P."/>
            <person name="Blackwell M."/>
            <person name="Grigoriev I.V."/>
            <person name="Jeffries T.W."/>
        </authorList>
    </citation>
    <scope>NUCLEOTIDE SEQUENCE [LARGE SCALE GENOMIC DNA]</scope>
    <source>
        <strain evidence="8">NRRL Y-12698</strain>
    </source>
</reference>
<dbReference type="InterPro" id="IPR001452">
    <property type="entry name" value="SH3_domain"/>
</dbReference>
<feature type="compositionally biased region" description="Low complexity" evidence="4">
    <location>
        <begin position="477"/>
        <end position="493"/>
    </location>
</feature>
<dbReference type="PANTHER" id="PTHR15706:SF2">
    <property type="entry name" value="SH3 AND PX DOMAIN-CONTAINING PROTEIN 2A"/>
    <property type="match status" value="1"/>
</dbReference>
<evidence type="ECO:0000259" key="6">
    <source>
        <dbReference type="PROSITE" id="PS50195"/>
    </source>
</evidence>
<dbReference type="GO" id="GO:0005737">
    <property type="term" value="C:cytoplasm"/>
    <property type="evidence" value="ECO:0007669"/>
    <property type="project" value="TreeGrafter"/>
</dbReference>
<dbReference type="InterPro" id="IPR001683">
    <property type="entry name" value="PX_dom"/>
</dbReference>
<feature type="compositionally biased region" description="Low complexity" evidence="4">
    <location>
        <begin position="408"/>
        <end position="428"/>
    </location>
</feature>
<feature type="compositionally biased region" description="Low complexity" evidence="4">
    <location>
        <begin position="131"/>
        <end position="150"/>
    </location>
</feature>
<dbReference type="OrthoDB" id="548867at2759"/>
<keyword evidence="2" id="KW-0677">Repeat</keyword>
<evidence type="ECO:0000313" key="8">
    <source>
        <dbReference type="Proteomes" id="UP000094336"/>
    </source>
</evidence>
<evidence type="ECO:0000256" key="1">
    <source>
        <dbReference type="ARBA" id="ARBA00022443"/>
    </source>
</evidence>
<dbReference type="GO" id="GO:0035091">
    <property type="term" value="F:phosphatidylinositol binding"/>
    <property type="evidence" value="ECO:0007669"/>
    <property type="project" value="InterPro"/>
</dbReference>
<gene>
    <name evidence="7" type="ORF">BABINDRAFT_159982</name>
</gene>
<evidence type="ECO:0000256" key="4">
    <source>
        <dbReference type="SAM" id="MobiDB-lite"/>
    </source>
</evidence>